<dbReference type="EMBL" id="CP158375">
    <property type="protein sequence ID" value="XDO96501.1"/>
    <property type="molecule type" value="Genomic_DNA"/>
</dbReference>
<evidence type="ECO:0000256" key="1">
    <source>
        <dbReference type="SAM" id="MobiDB-lite"/>
    </source>
</evidence>
<dbReference type="RefSeq" id="WP_369059343.1">
    <property type="nucleotide sequence ID" value="NZ_CP158375.1"/>
</dbReference>
<organism evidence="2">
    <name type="scientific">Caulobacter sp. 73W</name>
    <dbReference type="NCBI Taxonomy" id="3161137"/>
    <lineage>
        <taxon>Bacteria</taxon>
        <taxon>Pseudomonadati</taxon>
        <taxon>Pseudomonadota</taxon>
        <taxon>Alphaproteobacteria</taxon>
        <taxon>Caulobacterales</taxon>
        <taxon>Caulobacteraceae</taxon>
        <taxon>Caulobacter</taxon>
    </lineage>
</organism>
<protein>
    <submittedName>
        <fullName evidence="2">Cell division protein</fullName>
    </submittedName>
</protein>
<dbReference type="AlphaFoldDB" id="A0AB39KTA0"/>
<keyword evidence="2" id="KW-0131">Cell cycle</keyword>
<proteinExistence type="predicted"/>
<reference evidence="2" key="1">
    <citation type="submission" date="2024-06" db="EMBL/GenBank/DDBJ databases">
        <title>Caulobacter inopinatus, sp. nov.</title>
        <authorList>
            <person name="Donachie S.P."/>
        </authorList>
    </citation>
    <scope>NUCLEOTIDE SEQUENCE</scope>
    <source>
        <strain evidence="2">73W</strain>
    </source>
</reference>
<dbReference type="GO" id="GO:0051301">
    <property type="term" value="P:cell division"/>
    <property type="evidence" value="ECO:0007669"/>
    <property type="project" value="UniProtKB-KW"/>
</dbReference>
<feature type="compositionally biased region" description="Low complexity" evidence="1">
    <location>
        <begin position="116"/>
        <end position="125"/>
    </location>
</feature>
<accession>A0AB39KTA0</accession>
<feature type="region of interest" description="Disordered" evidence="1">
    <location>
        <begin position="109"/>
        <end position="138"/>
    </location>
</feature>
<gene>
    <name evidence="2" type="ORF">ABOZ73_17285</name>
</gene>
<name>A0AB39KTA0_9CAUL</name>
<sequence>MTSIFARRYRGFRVIEIFALTLLLLLVLGVYLAKTVAGGERAEIARLDREISDERVRARLLKAEVAYLEQPRRLERLATNYLGLAPIKAAQEIESDRLAEIAARLSPARPAPAPAMPENNAAAASDEPTPETPLENLQ</sequence>
<evidence type="ECO:0000313" key="2">
    <source>
        <dbReference type="EMBL" id="XDO96501.1"/>
    </source>
</evidence>
<keyword evidence="2" id="KW-0132">Cell division</keyword>